<proteinExistence type="predicted"/>
<evidence type="ECO:0000313" key="2">
    <source>
        <dbReference type="Proteomes" id="UP001257739"/>
    </source>
</evidence>
<evidence type="ECO:0008006" key="3">
    <source>
        <dbReference type="Google" id="ProtNLM"/>
    </source>
</evidence>
<accession>A0ABU1UNU8</accession>
<name>A0ABU1UNU8_9ACTN</name>
<gene>
    <name evidence="1" type="ORF">J2X11_001697</name>
</gene>
<protein>
    <recommendedName>
        <fullName evidence="3">Transposase</fullName>
    </recommendedName>
</protein>
<keyword evidence="2" id="KW-1185">Reference proteome</keyword>
<sequence length="46" mass="4904">MVAKLGCHRTRDERRIVASFIERDFKVGGSILAVACVASPVTAASN</sequence>
<comment type="caution">
    <text evidence="1">The sequence shown here is derived from an EMBL/GenBank/DDBJ whole genome shotgun (WGS) entry which is preliminary data.</text>
</comment>
<organism evidence="1 2">
    <name type="scientific">Aeromicrobium panaciterrae</name>
    <dbReference type="NCBI Taxonomy" id="363861"/>
    <lineage>
        <taxon>Bacteria</taxon>
        <taxon>Bacillati</taxon>
        <taxon>Actinomycetota</taxon>
        <taxon>Actinomycetes</taxon>
        <taxon>Propionibacteriales</taxon>
        <taxon>Nocardioidaceae</taxon>
        <taxon>Aeromicrobium</taxon>
    </lineage>
</organism>
<reference evidence="1 2" key="1">
    <citation type="submission" date="2023-07" db="EMBL/GenBank/DDBJ databases">
        <title>Sorghum-associated microbial communities from plants grown in Nebraska, USA.</title>
        <authorList>
            <person name="Schachtman D."/>
        </authorList>
    </citation>
    <scope>NUCLEOTIDE SEQUENCE [LARGE SCALE GENOMIC DNA]</scope>
    <source>
        <strain evidence="1 2">BE248</strain>
    </source>
</reference>
<dbReference type="Proteomes" id="UP001257739">
    <property type="component" value="Unassembled WGS sequence"/>
</dbReference>
<evidence type="ECO:0000313" key="1">
    <source>
        <dbReference type="EMBL" id="MDR7086858.1"/>
    </source>
</evidence>
<dbReference type="EMBL" id="JAVDWH010000001">
    <property type="protein sequence ID" value="MDR7086858.1"/>
    <property type="molecule type" value="Genomic_DNA"/>
</dbReference>